<evidence type="ECO:0000256" key="2">
    <source>
        <dbReference type="ARBA" id="ARBA00022801"/>
    </source>
</evidence>
<dbReference type="PANTHER" id="PTHR43053">
    <property type="entry name" value="GLYCOSIDASE FAMILY 31"/>
    <property type="match status" value="1"/>
</dbReference>
<dbReference type="Proteomes" id="UP001642406">
    <property type="component" value="Unassembled WGS sequence"/>
</dbReference>
<evidence type="ECO:0000313" key="8">
    <source>
        <dbReference type="EMBL" id="CAK7223779.1"/>
    </source>
</evidence>
<dbReference type="EMBL" id="CAWUHC010000045">
    <property type="protein sequence ID" value="CAK7223779.1"/>
    <property type="molecule type" value="Genomic_DNA"/>
</dbReference>
<name>A0ABP0BVQ2_9PEZI</name>
<dbReference type="InterPro" id="IPR000322">
    <property type="entry name" value="Glyco_hydro_31_TIM"/>
</dbReference>
<feature type="domain" description="Glycoside hydrolase family 31 N-terminal" evidence="6">
    <location>
        <begin position="54"/>
        <end position="242"/>
    </location>
</feature>
<organism evidence="8 9">
    <name type="scientific">Sporothrix bragantina</name>
    <dbReference type="NCBI Taxonomy" id="671064"/>
    <lineage>
        <taxon>Eukaryota</taxon>
        <taxon>Fungi</taxon>
        <taxon>Dikarya</taxon>
        <taxon>Ascomycota</taxon>
        <taxon>Pezizomycotina</taxon>
        <taxon>Sordariomycetes</taxon>
        <taxon>Sordariomycetidae</taxon>
        <taxon>Ophiostomatales</taxon>
        <taxon>Ophiostomataceae</taxon>
        <taxon>Sporothrix</taxon>
    </lineage>
</organism>
<evidence type="ECO:0000256" key="1">
    <source>
        <dbReference type="ARBA" id="ARBA00007806"/>
    </source>
</evidence>
<protein>
    <recommendedName>
        <fullName evidence="10">Alpha-D-xyloside xylohydrolase</fullName>
    </recommendedName>
</protein>
<comment type="similarity">
    <text evidence="1 4">Belongs to the glycosyl hydrolase 31 family.</text>
</comment>
<dbReference type="Gene3D" id="2.60.40.1180">
    <property type="entry name" value="Golgi alpha-mannosidase II"/>
    <property type="match status" value="1"/>
</dbReference>
<dbReference type="Pfam" id="PF13802">
    <property type="entry name" value="Gal_mutarotas_2"/>
    <property type="match status" value="1"/>
</dbReference>
<accession>A0ABP0BVQ2</accession>
<evidence type="ECO:0000256" key="4">
    <source>
        <dbReference type="RuleBase" id="RU361185"/>
    </source>
</evidence>
<reference evidence="8 9" key="1">
    <citation type="submission" date="2024-01" db="EMBL/GenBank/DDBJ databases">
        <authorList>
            <person name="Allen C."/>
            <person name="Tagirdzhanova G."/>
        </authorList>
    </citation>
    <scope>NUCLEOTIDE SEQUENCE [LARGE SCALE GENOMIC DNA]</scope>
</reference>
<evidence type="ECO:0000256" key="3">
    <source>
        <dbReference type="ARBA" id="ARBA00023295"/>
    </source>
</evidence>
<dbReference type="InterPro" id="IPR025887">
    <property type="entry name" value="Glyco_hydro_31_N_dom"/>
</dbReference>
<dbReference type="InterPro" id="IPR050985">
    <property type="entry name" value="Alpha-glycosidase_related"/>
</dbReference>
<dbReference type="Gene3D" id="2.60.40.1760">
    <property type="entry name" value="glycosyl hydrolase (family 31)"/>
    <property type="match status" value="1"/>
</dbReference>
<proteinExistence type="inferred from homology"/>
<dbReference type="SUPFAM" id="SSF51011">
    <property type="entry name" value="Glycosyl hydrolase domain"/>
    <property type="match status" value="1"/>
</dbReference>
<keyword evidence="2 4" id="KW-0378">Hydrolase</keyword>
<evidence type="ECO:0000259" key="5">
    <source>
        <dbReference type="Pfam" id="PF01055"/>
    </source>
</evidence>
<dbReference type="CDD" id="cd06593">
    <property type="entry name" value="GH31_xylosidase_YicI"/>
    <property type="match status" value="1"/>
</dbReference>
<evidence type="ECO:0008006" key="10">
    <source>
        <dbReference type="Google" id="ProtNLM"/>
    </source>
</evidence>
<dbReference type="Gene3D" id="3.20.20.80">
    <property type="entry name" value="Glycosidases"/>
    <property type="match status" value="1"/>
</dbReference>
<dbReference type="PANTHER" id="PTHR43053:SF4">
    <property type="entry name" value="MYOGENESIS-REGULATING GLYCOSIDASE"/>
    <property type="match status" value="1"/>
</dbReference>
<dbReference type="InterPro" id="IPR013780">
    <property type="entry name" value="Glyco_hydro_b"/>
</dbReference>
<feature type="domain" description="Glycoside hydrolase family 31 TIM barrel" evidence="5">
    <location>
        <begin position="286"/>
        <end position="609"/>
    </location>
</feature>
<evidence type="ECO:0000259" key="6">
    <source>
        <dbReference type="Pfam" id="PF13802"/>
    </source>
</evidence>
<dbReference type="InterPro" id="IPR017853">
    <property type="entry name" value="GH"/>
</dbReference>
<feature type="domain" description="Glycosyl hydrolase family 31 C-terminal" evidence="7">
    <location>
        <begin position="624"/>
        <end position="705"/>
    </location>
</feature>
<sequence>MKIRDGMWHTAEGLYVKYAEEIYETTTTPRGVRLLCPTGKIRSRGDTLNQPTVTLSIEAVTDGILSVEAVHWSGARRSGPDFELFPEGRPEVEAVVTKNNAQTTTVVSGSVAATVTTNDEEGGRVFGVRFHPAESTGNNKRTLTSLSHRSVGFVISPHMSNPQQMEDMRDKQHYIFSQTDLGVGESIHGLGERFGAFNKVGQQVELWNADGGTSSEQAYKNIPFYLSSRGYGVFIDTPDRVELEVGSARCSRVETLVQGQRLKWYLIYGPTPRDILRRYSLLTGQPQTLPTWSYGLWLSTSFTTNYDESTVQGFLTGMRDRGIPVDVFHFDCFWMKAFTWTDFVFDSERFPDPAGQIARLKEAGLCRKVCVWMNPYIAQNGAAFEYAAEKGYLLRRTNGDIWQWDLWQAGMALVDFTNPEACKWYADCLNKLFDLGVDAIKTDFGERIPFRDIQWFDKSQDPSRMHNYYTFLYNRCVYEALIARYGAGQGVLFARSATAGSQRFPLHWGGDCESTPVAMAESLRGALSLGLSGFSFWSVDIGGFEGSPPPWIYKRWVAFGLLCSHSRLHGSNSYRVPWTIDNDDRSPGSATTTLARWTALKGRLLPYLLAQAQTSVAGGIPLSVRATCIEFPDDPTAWTLDRQFFIGDSLLAAPVFEEDGEVDFYLPRGRWTSFFTNQVRTGPGWFRERHGFGSMPLYVRDNTVLVLGAADSSATGRSAVYNYANDVEVVTYGAQPGACASVVDADGNVCGTIEVDSEGSLKGTEALTGTWKHSKNERVLDDATIAEEIVDLTE</sequence>
<keyword evidence="3 4" id="KW-0326">Glycosidase</keyword>
<comment type="caution">
    <text evidence="8">The sequence shown here is derived from an EMBL/GenBank/DDBJ whole genome shotgun (WGS) entry which is preliminary data.</text>
</comment>
<evidence type="ECO:0000313" key="9">
    <source>
        <dbReference type="Proteomes" id="UP001642406"/>
    </source>
</evidence>
<dbReference type="InterPro" id="IPR048395">
    <property type="entry name" value="Glyco_hydro_31_C"/>
</dbReference>
<dbReference type="SUPFAM" id="SSF74650">
    <property type="entry name" value="Galactose mutarotase-like"/>
    <property type="match status" value="1"/>
</dbReference>
<dbReference type="Pfam" id="PF21365">
    <property type="entry name" value="Glyco_hydro_31_3rd"/>
    <property type="match status" value="1"/>
</dbReference>
<evidence type="ECO:0000259" key="7">
    <source>
        <dbReference type="Pfam" id="PF21365"/>
    </source>
</evidence>
<gene>
    <name evidence="8" type="ORF">SBRCBS47491_005324</name>
</gene>
<dbReference type="Pfam" id="PF01055">
    <property type="entry name" value="Glyco_hydro_31_2nd"/>
    <property type="match status" value="1"/>
</dbReference>
<dbReference type="SUPFAM" id="SSF51445">
    <property type="entry name" value="(Trans)glycosidases"/>
    <property type="match status" value="1"/>
</dbReference>
<dbReference type="CDD" id="cd14752">
    <property type="entry name" value="GH31_N"/>
    <property type="match status" value="1"/>
</dbReference>
<keyword evidence="9" id="KW-1185">Reference proteome</keyword>
<dbReference type="NCBIfam" id="NF007940">
    <property type="entry name" value="PRK10658.1"/>
    <property type="match status" value="1"/>
</dbReference>
<dbReference type="InterPro" id="IPR011013">
    <property type="entry name" value="Gal_mutarotase_sf_dom"/>
</dbReference>